<keyword evidence="3" id="KW-1185">Reference proteome</keyword>
<dbReference type="AlphaFoldDB" id="A0AAV7UMV2"/>
<feature type="compositionally biased region" description="Polar residues" evidence="1">
    <location>
        <begin position="95"/>
        <end position="113"/>
    </location>
</feature>
<feature type="compositionally biased region" description="Basic and acidic residues" evidence="1">
    <location>
        <begin position="41"/>
        <end position="55"/>
    </location>
</feature>
<feature type="region of interest" description="Disordered" evidence="1">
    <location>
        <begin position="1"/>
        <end position="137"/>
    </location>
</feature>
<protein>
    <submittedName>
        <fullName evidence="2">Uncharacterized protein</fullName>
    </submittedName>
</protein>
<proteinExistence type="predicted"/>
<evidence type="ECO:0000313" key="2">
    <source>
        <dbReference type="EMBL" id="KAJ1188942.1"/>
    </source>
</evidence>
<evidence type="ECO:0000313" key="3">
    <source>
        <dbReference type="Proteomes" id="UP001066276"/>
    </source>
</evidence>
<organism evidence="2 3">
    <name type="scientific">Pleurodeles waltl</name>
    <name type="common">Iberian ribbed newt</name>
    <dbReference type="NCBI Taxonomy" id="8319"/>
    <lineage>
        <taxon>Eukaryota</taxon>
        <taxon>Metazoa</taxon>
        <taxon>Chordata</taxon>
        <taxon>Craniata</taxon>
        <taxon>Vertebrata</taxon>
        <taxon>Euteleostomi</taxon>
        <taxon>Amphibia</taxon>
        <taxon>Batrachia</taxon>
        <taxon>Caudata</taxon>
        <taxon>Salamandroidea</taxon>
        <taxon>Salamandridae</taxon>
        <taxon>Pleurodelinae</taxon>
        <taxon>Pleurodeles</taxon>
    </lineage>
</organism>
<sequence length="137" mass="14502">MPPVLPGRRALGPPNARCSPRGRPFSRARGLGLQGKAAIPRRGERRPSIVEEKGRAVAQHHRRYGPPQSTPMIDATEALQVPRGKRRPVPLSVAAGSTPQPQEAGSTPRTATATAAMGGSRQHQASPHLLIARPAPS</sequence>
<gene>
    <name evidence="2" type="ORF">NDU88_005698</name>
</gene>
<dbReference type="EMBL" id="JANPWB010000005">
    <property type="protein sequence ID" value="KAJ1188942.1"/>
    <property type="molecule type" value="Genomic_DNA"/>
</dbReference>
<evidence type="ECO:0000256" key="1">
    <source>
        <dbReference type="SAM" id="MobiDB-lite"/>
    </source>
</evidence>
<dbReference type="Proteomes" id="UP001066276">
    <property type="component" value="Chromosome 3_1"/>
</dbReference>
<comment type="caution">
    <text evidence="2">The sequence shown here is derived from an EMBL/GenBank/DDBJ whole genome shotgun (WGS) entry which is preliminary data.</text>
</comment>
<name>A0AAV7UMV2_PLEWA</name>
<reference evidence="2" key="1">
    <citation type="journal article" date="2022" name="bioRxiv">
        <title>Sequencing and chromosome-scale assembly of the giantPleurodeles waltlgenome.</title>
        <authorList>
            <person name="Brown T."/>
            <person name="Elewa A."/>
            <person name="Iarovenko S."/>
            <person name="Subramanian E."/>
            <person name="Araus A.J."/>
            <person name="Petzold A."/>
            <person name="Susuki M."/>
            <person name="Suzuki K.-i.T."/>
            <person name="Hayashi T."/>
            <person name="Toyoda A."/>
            <person name="Oliveira C."/>
            <person name="Osipova E."/>
            <person name="Leigh N.D."/>
            <person name="Simon A."/>
            <person name="Yun M.H."/>
        </authorList>
    </citation>
    <scope>NUCLEOTIDE SEQUENCE</scope>
    <source>
        <strain evidence="2">20211129_DDA</strain>
        <tissue evidence="2">Liver</tissue>
    </source>
</reference>
<accession>A0AAV7UMV2</accession>